<sequence length="50" mass="5803">MVLELMKELRSRMALSYLANADSRIIHNVKEHTISHYLQCIQSKSDTAQK</sequence>
<organism evidence="1 2">
    <name type="scientific">Myroides profundi</name>
    <dbReference type="NCBI Taxonomy" id="480520"/>
    <lineage>
        <taxon>Bacteria</taxon>
        <taxon>Pseudomonadati</taxon>
        <taxon>Bacteroidota</taxon>
        <taxon>Flavobacteriia</taxon>
        <taxon>Flavobacteriales</taxon>
        <taxon>Flavobacteriaceae</taxon>
        <taxon>Myroides</taxon>
    </lineage>
</organism>
<accession>A0AAJ5BC96</accession>
<name>A0AAJ5BC96_MYRPR</name>
<comment type="caution">
    <text evidence="1">The sequence shown here is derived from an EMBL/GenBank/DDBJ whole genome shotgun (WGS) entry which is preliminary data.</text>
</comment>
<dbReference type="RefSeq" id="WP_162484058.1">
    <property type="nucleotide sequence ID" value="NZ_CP010817.1"/>
</dbReference>
<keyword evidence="2" id="KW-1185">Reference proteome</keyword>
<dbReference type="Proteomes" id="UP000183496">
    <property type="component" value="Unassembled WGS sequence"/>
</dbReference>
<gene>
    <name evidence="1" type="ORF">SAMN04488089_101122</name>
</gene>
<dbReference type="EMBL" id="FOFY01000001">
    <property type="protein sequence ID" value="SEP93111.1"/>
    <property type="molecule type" value="Genomic_DNA"/>
</dbReference>
<dbReference type="KEGG" id="mpw:MPR_0368"/>
<evidence type="ECO:0000313" key="1">
    <source>
        <dbReference type="EMBL" id="SEP93111.1"/>
    </source>
</evidence>
<proteinExistence type="predicted"/>
<protein>
    <submittedName>
        <fullName evidence="1">Uncharacterized protein</fullName>
    </submittedName>
</protein>
<evidence type="ECO:0000313" key="2">
    <source>
        <dbReference type="Proteomes" id="UP000183496"/>
    </source>
</evidence>
<dbReference type="AlphaFoldDB" id="A0AAJ5BC96"/>
<reference evidence="1 2" key="1">
    <citation type="submission" date="2016-10" db="EMBL/GenBank/DDBJ databases">
        <authorList>
            <person name="Varghese N."/>
            <person name="Submissions S."/>
        </authorList>
    </citation>
    <scope>NUCLEOTIDE SEQUENCE [LARGE SCALE GENOMIC DNA]</scope>
    <source>
        <strain evidence="2">DSM 19823 / KCTC 23066 / CCTCC M 208030 / D25</strain>
    </source>
</reference>